<dbReference type="Pfam" id="PF02687">
    <property type="entry name" value="FtsX"/>
    <property type="match status" value="1"/>
</dbReference>
<feature type="transmembrane region" description="Helical" evidence="8">
    <location>
        <begin position="6"/>
        <end position="27"/>
    </location>
</feature>
<dbReference type="InterPro" id="IPR011925">
    <property type="entry name" value="LolCE_TM"/>
</dbReference>
<evidence type="ECO:0000256" key="6">
    <source>
        <dbReference type="ARBA" id="ARBA00022989"/>
    </source>
</evidence>
<sequence length="393" mass="42717" precursor="true">MVSLMSVISTISIALGVAVLIIGLSAMSGFERELNDRILDVVPHGTIEPMNPPFSDWSALLKRIEAVPGILVVAPYLNFTGLAEHDEKLQAIQIKGVDPALEMRLSALPRYVQGDAWSHFQSGRQHVILGQGVADRLQVQSGDWITVMIPNTDPQMKLLQPKSILLQVCGIIALNGQLDYSFAMVPLADAQNYLQHGEDIGGIAIKVSDVFNANKLVRNAGEAASAYVKIHSWIDTYGYMYRDIQIIRVMIYLAMALVISIAYFNIVSAMVLAVKDKSADIAILRTLGAQGGLTYAIFIWYALLAGLTGSVIGVVTGVLIALNLTTLVKGLEELLGYQMLSGEMYFIDFLPTELHWSDVVSVLIIALALSLLASGYPARRAGRIDPARILSGH</sequence>
<evidence type="ECO:0000256" key="4">
    <source>
        <dbReference type="ARBA" id="ARBA00022475"/>
    </source>
</evidence>
<reference evidence="11 12" key="1">
    <citation type="journal article" date="2012" name="Mol. Biol. Evol.">
        <title>Genome reduction and co-evolution between the primary and secondary bacterial symbionts of psyllids.</title>
        <authorList>
            <person name="Sloan D.B."/>
            <person name="Moran N.A."/>
        </authorList>
    </citation>
    <scope>NUCLEOTIDE SEQUENCE [LARGE SCALE GENOMIC DNA]</scope>
    <source>
        <strain evidence="11">Ceuc_S</strain>
    </source>
</reference>
<dbReference type="AlphaFoldDB" id="J3TXU4"/>
<evidence type="ECO:0000259" key="10">
    <source>
        <dbReference type="Pfam" id="PF12704"/>
    </source>
</evidence>
<feature type="transmembrane region" description="Helical" evidence="8">
    <location>
        <begin position="293"/>
        <end position="322"/>
    </location>
</feature>
<dbReference type="InterPro" id="IPR003838">
    <property type="entry name" value="ABC3_permease_C"/>
</dbReference>
<keyword evidence="7 8" id="KW-0472">Membrane</keyword>
<keyword evidence="12" id="KW-1185">Reference proteome</keyword>
<organism evidence="11 12">
    <name type="scientific">secondary endosymbiont of Ctenarytaina eucalypti</name>
    <dbReference type="NCBI Taxonomy" id="1199245"/>
    <lineage>
        <taxon>Bacteria</taxon>
        <taxon>Pseudomonadati</taxon>
        <taxon>Pseudomonadota</taxon>
        <taxon>Gammaproteobacteria</taxon>
        <taxon>Enterobacterales</taxon>
        <taxon>Enterobacteriaceae</taxon>
        <taxon>aphid secondary symbionts</taxon>
    </lineage>
</organism>
<dbReference type="PATRIC" id="fig|1199245.3.peg.845"/>
<evidence type="ECO:0000256" key="3">
    <source>
        <dbReference type="ARBA" id="ARBA00022448"/>
    </source>
</evidence>
<evidence type="ECO:0000259" key="9">
    <source>
        <dbReference type="Pfam" id="PF02687"/>
    </source>
</evidence>
<dbReference type="KEGG" id="sect:A359_07270"/>
<evidence type="ECO:0000256" key="7">
    <source>
        <dbReference type="ARBA" id="ARBA00023136"/>
    </source>
</evidence>
<evidence type="ECO:0000256" key="2">
    <source>
        <dbReference type="ARBA" id="ARBA00005236"/>
    </source>
</evidence>
<keyword evidence="6 8" id="KW-1133">Transmembrane helix</keyword>
<dbReference type="Proteomes" id="UP000003936">
    <property type="component" value="Chromosome"/>
</dbReference>
<dbReference type="GO" id="GO:0044874">
    <property type="term" value="P:lipoprotein localization to outer membrane"/>
    <property type="evidence" value="ECO:0007669"/>
    <property type="project" value="InterPro"/>
</dbReference>
<dbReference type="GO" id="GO:0098797">
    <property type="term" value="C:plasma membrane protein complex"/>
    <property type="evidence" value="ECO:0007669"/>
    <property type="project" value="TreeGrafter"/>
</dbReference>
<evidence type="ECO:0000256" key="8">
    <source>
        <dbReference type="SAM" id="Phobius"/>
    </source>
</evidence>
<feature type="transmembrane region" description="Helical" evidence="8">
    <location>
        <begin position="249"/>
        <end position="273"/>
    </location>
</feature>
<evidence type="ECO:0000313" key="11">
    <source>
        <dbReference type="EMBL" id="AFP85100.1"/>
    </source>
</evidence>
<accession>J3TXU4</accession>
<dbReference type="NCBIfam" id="NF008357">
    <property type="entry name" value="PRK11146.1"/>
    <property type="match status" value="1"/>
</dbReference>
<name>J3TXU4_9ENTR</name>
<comment type="subcellular location">
    <subcellularLocation>
        <location evidence="1">Cell membrane</location>
        <topology evidence="1">Multi-pass membrane protein</topology>
    </subcellularLocation>
</comment>
<dbReference type="GO" id="GO:0042953">
    <property type="term" value="P:lipoprotein transport"/>
    <property type="evidence" value="ECO:0007669"/>
    <property type="project" value="InterPro"/>
</dbReference>
<evidence type="ECO:0000313" key="12">
    <source>
        <dbReference type="Proteomes" id="UP000003936"/>
    </source>
</evidence>
<proteinExistence type="inferred from homology"/>
<dbReference type="EMBL" id="CP003546">
    <property type="protein sequence ID" value="AFP85100.1"/>
    <property type="molecule type" value="Genomic_DNA"/>
</dbReference>
<evidence type="ECO:0000256" key="1">
    <source>
        <dbReference type="ARBA" id="ARBA00004651"/>
    </source>
</evidence>
<keyword evidence="4" id="KW-1003">Cell membrane</keyword>
<dbReference type="HOGENOM" id="CLU_000604_8_1_6"/>
<feature type="transmembrane region" description="Helical" evidence="8">
    <location>
        <begin position="356"/>
        <end position="378"/>
    </location>
</feature>
<protein>
    <submittedName>
        <fullName evidence="11">Lipoprotein releasing system, transmembrane protein LolE</fullName>
    </submittedName>
</protein>
<evidence type="ECO:0000256" key="5">
    <source>
        <dbReference type="ARBA" id="ARBA00022692"/>
    </source>
</evidence>
<dbReference type="InterPro" id="IPR051447">
    <property type="entry name" value="Lipoprotein-release_system"/>
</dbReference>
<dbReference type="InterPro" id="IPR011926">
    <property type="entry name" value="LolE_gammaproteobact"/>
</dbReference>
<comment type="similarity">
    <text evidence="2">Belongs to the ABC-4 integral membrane protein family. LolC/E subfamily.</text>
</comment>
<dbReference type="Pfam" id="PF12704">
    <property type="entry name" value="MacB_PCD"/>
    <property type="match status" value="1"/>
</dbReference>
<feature type="domain" description="MacB-like periplasmic core" evidence="10">
    <location>
        <begin position="6"/>
        <end position="216"/>
    </location>
</feature>
<gene>
    <name evidence="11" type="ORF">A359_07270</name>
</gene>
<dbReference type="NCBIfam" id="TIGR02212">
    <property type="entry name" value="lolCE"/>
    <property type="match status" value="1"/>
</dbReference>
<dbReference type="NCBIfam" id="TIGR02213">
    <property type="entry name" value="lolE_release"/>
    <property type="match status" value="1"/>
</dbReference>
<keyword evidence="11" id="KW-0449">Lipoprotein</keyword>
<keyword evidence="3" id="KW-0813">Transport</keyword>
<keyword evidence="5 8" id="KW-0812">Transmembrane</keyword>
<dbReference type="PANTHER" id="PTHR30489">
    <property type="entry name" value="LIPOPROTEIN-RELEASING SYSTEM TRANSMEMBRANE PROTEIN LOLE"/>
    <property type="match status" value="1"/>
</dbReference>
<feature type="domain" description="ABC3 transporter permease C-terminal" evidence="9">
    <location>
        <begin position="253"/>
        <end position="386"/>
    </location>
</feature>
<dbReference type="InterPro" id="IPR025857">
    <property type="entry name" value="MacB_PCD"/>
</dbReference>
<dbReference type="STRING" id="1199245.A359_07270"/>
<dbReference type="PANTHER" id="PTHR30489:SF0">
    <property type="entry name" value="LIPOPROTEIN-RELEASING SYSTEM TRANSMEMBRANE PROTEIN LOLE"/>
    <property type="match status" value="1"/>
</dbReference>